<evidence type="ECO:0000256" key="6">
    <source>
        <dbReference type="ARBA" id="ARBA00022723"/>
    </source>
</evidence>
<comment type="caution">
    <text evidence="12">The sequence shown here is derived from an EMBL/GenBank/DDBJ whole genome shotgun (WGS) entry which is preliminary data.</text>
</comment>
<comment type="cofactor">
    <cofactor evidence="1">
        <name>heme</name>
        <dbReference type="ChEBI" id="CHEBI:30413"/>
    </cofactor>
</comment>
<dbReference type="InterPro" id="IPR002403">
    <property type="entry name" value="Cyt_P450_E_grp-IV"/>
</dbReference>
<keyword evidence="5" id="KW-0812">Transmembrane</keyword>
<dbReference type="RefSeq" id="XP_062741903.1">
    <property type="nucleotide sequence ID" value="XM_062890785.1"/>
</dbReference>
<evidence type="ECO:0000313" key="12">
    <source>
        <dbReference type="EMBL" id="KAK4652928.1"/>
    </source>
</evidence>
<dbReference type="Gene3D" id="1.10.630.10">
    <property type="entry name" value="Cytochrome P450"/>
    <property type="match status" value="1"/>
</dbReference>
<dbReference type="Pfam" id="PF00067">
    <property type="entry name" value="p450"/>
    <property type="match status" value="1"/>
</dbReference>
<evidence type="ECO:0000256" key="11">
    <source>
        <dbReference type="ARBA" id="ARBA00023136"/>
    </source>
</evidence>
<reference evidence="12 13" key="1">
    <citation type="journal article" date="2023" name="bioRxiv">
        <title>High-quality genome assemblies of four members of thePodospora anserinaspecies complex.</title>
        <authorList>
            <person name="Ament-Velasquez S.L."/>
            <person name="Vogan A.A."/>
            <person name="Wallerman O."/>
            <person name="Hartmann F."/>
            <person name="Gautier V."/>
            <person name="Silar P."/>
            <person name="Giraud T."/>
            <person name="Johannesson H."/>
        </authorList>
    </citation>
    <scope>NUCLEOTIDE SEQUENCE [LARGE SCALE GENOMIC DNA]</scope>
    <source>
        <strain evidence="12 13">CBS 415.72m</strain>
    </source>
</reference>
<dbReference type="PANTHER" id="PTHR46206:SF5">
    <property type="entry name" value="P450, PUTATIVE (EUROFUNG)-RELATED"/>
    <property type="match status" value="1"/>
</dbReference>
<dbReference type="Proteomes" id="UP001323405">
    <property type="component" value="Unassembled WGS sequence"/>
</dbReference>
<keyword evidence="10" id="KW-0503">Monooxygenase</keyword>
<evidence type="ECO:0000313" key="13">
    <source>
        <dbReference type="Proteomes" id="UP001323405"/>
    </source>
</evidence>
<evidence type="ECO:0000256" key="2">
    <source>
        <dbReference type="ARBA" id="ARBA00004370"/>
    </source>
</evidence>
<accession>A0ABR0GB08</accession>
<keyword evidence="6" id="KW-0479">Metal-binding</keyword>
<keyword evidence="13" id="KW-1185">Reference proteome</keyword>
<keyword evidence="7" id="KW-1133">Transmembrane helix</keyword>
<evidence type="ECO:0008006" key="14">
    <source>
        <dbReference type="Google" id="ProtNLM"/>
    </source>
</evidence>
<dbReference type="InterPro" id="IPR001128">
    <property type="entry name" value="Cyt_P450"/>
</dbReference>
<name>A0ABR0GB08_9PEZI</name>
<dbReference type="PANTHER" id="PTHR46206">
    <property type="entry name" value="CYTOCHROME P450"/>
    <property type="match status" value="1"/>
</dbReference>
<keyword evidence="8" id="KW-0560">Oxidoreductase</keyword>
<evidence type="ECO:0000256" key="8">
    <source>
        <dbReference type="ARBA" id="ARBA00023002"/>
    </source>
</evidence>
<evidence type="ECO:0000256" key="1">
    <source>
        <dbReference type="ARBA" id="ARBA00001971"/>
    </source>
</evidence>
<proteinExistence type="inferred from homology"/>
<dbReference type="PRINTS" id="PR00465">
    <property type="entry name" value="EP450IV"/>
</dbReference>
<evidence type="ECO:0000256" key="3">
    <source>
        <dbReference type="ARBA" id="ARBA00010617"/>
    </source>
</evidence>
<evidence type="ECO:0000256" key="9">
    <source>
        <dbReference type="ARBA" id="ARBA00023004"/>
    </source>
</evidence>
<evidence type="ECO:0000256" key="7">
    <source>
        <dbReference type="ARBA" id="ARBA00022989"/>
    </source>
</evidence>
<dbReference type="EMBL" id="JAFFHA010000007">
    <property type="protein sequence ID" value="KAK4652928.1"/>
    <property type="molecule type" value="Genomic_DNA"/>
</dbReference>
<evidence type="ECO:0000256" key="5">
    <source>
        <dbReference type="ARBA" id="ARBA00022692"/>
    </source>
</evidence>
<comment type="subcellular location">
    <subcellularLocation>
        <location evidence="2">Membrane</location>
    </subcellularLocation>
</comment>
<keyword evidence="11" id="KW-0472">Membrane</keyword>
<dbReference type="GeneID" id="87910692"/>
<protein>
    <recommendedName>
        <fullName evidence="14">Cytochrome P450</fullName>
    </recommendedName>
</protein>
<dbReference type="InterPro" id="IPR036396">
    <property type="entry name" value="Cyt_P450_sf"/>
</dbReference>
<dbReference type="CDD" id="cd11041">
    <property type="entry name" value="CYP503A1-like"/>
    <property type="match status" value="1"/>
</dbReference>
<sequence>MLLNTFSTGGETEGFVLSCLSLAIVFTLVNIVTSSRTWLVAHSPISFLKRRARAWLFLFQGPKIIEEEFNKAGPGKPFHIDVPENRYVVVSSWKHIKEIDSAPDHVLSLQAAAKQLLQPKHTMSSFNWMDKRGAEGIPLIRTLRVMLTNHLPEVLPQIRRSMSALMDNEIDSAPKLEDGKTMTPKLYHIIIKAIAHSNALAFFGEDLAKNGKFMKAAMTFIEQTLLIAEILRLLPQFLSEPIGKFLSNKLNSSSVIFDTLLPVAAERVDEYARAKLGQKVPEHKDCMQWIMESAPRNSPWTAERIVYELIALWFGSVHITSTTVCFAIHDLCLHPEYVEPLRKEIEATGWETFEKSGGKCFPLLDSFMKESARITPVESVSTRRMALEPFKLSDGTAVNPGEWIVTAARGMAMDSSVFSKPTDFQGFRFADPAVVAKIDSRPSFSAGDKSSDFTSISDWQLWGTGRCACPGRFYATAVMKAMLGLLIAKYDMQLTDPGAARYFAWRTFIYPFPGTKISLTARE</sequence>
<evidence type="ECO:0000256" key="10">
    <source>
        <dbReference type="ARBA" id="ARBA00023033"/>
    </source>
</evidence>
<organism evidence="12 13">
    <name type="scientific">Podospora pseudocomata</name>
    <dbReference type="NCBI Taxonomy" id="2093779"/>
    <lineage>
        <taxon>Eukaryota</taxon>
        <taxon>Fungi</taxon>
        <taxon>Dikarya</taxon>
        <taxon>Ascomycota</taxon>
        <taxon>Pezizomycotina</taxon>
        <taxon>Sordariomycetes</taxon>
        <taxon>Sordariomycetidae</taxon>
        <taxon>Sordariales</taxon>
        <taxon>Podosporaceae</taxon>
        <taxon>Podospora</taxon>
    </lineage>
</organism>
<keyword evidence="4" id="KW-0349">Heme</keyword>
<evidence type="ECO:0000256" key="4">
    <source>
        <dbReference type="ARBA" id="ARBA00022617"/>
    </source>
</evidence>
<gene>
    <name evidence="12" type="ORF">QC762_503660</name>
</gene>
<keyword evidence="9" id="KW-0408">Iron</keyword>
<dbReference type="SUPFAM" id="SSF48264">
    <property type="entry name" value="Cytochrome P450"/>
    <property type="match status" value="1"/>
</dbReference>
<comment type="similarity">
    <text evidence="3">Belongs to the cytochrome P450 family.</text>
</comment>